<dbReference type="EnsemblMetazoa" id="AEPI015461-RA">
    <property type="protein sequence ID" value="AEPI015461-PA"/>
    <property type="gene ID" value="AEPI015461"/>
</dbReference>
<feature type="chain" id="PRO_5017575519" description="Secreted protein" evidence="2">
    <location>
        <begin position="28"/>
        <end position="128"/>
    </location>
</feature>
<feature type="compositionally biased region" description="Polar residues" evidence="1">
    <location>
        <begin position="80"/>
        <end position="90"/>
    </location>
</feature>
<dbReference type="AlphaFoldDB" id="A0A3F2YWM2"/>
<reference evidence="3" key="2">
    <citation type="submission" date="2020-05" db="UniProtKB">
        <authorList>
            <consortium name="EnsemblMetazoa"/>
        </authorList>
    </citation>
    <scope>IDENTIFICATION</scope>
    <source>
        <strain evidence="3">Epiroticus2</strain>
    </source>
</reference>
<proteinExistence type="predicted"/>
<dbReference type="VEuPathDB" id="VectorBase:AEPI015461"/>
<dbReference type="PROSITE" id="PS51257">
    <property type="entry name" value="PROKAR_LIPOPROTEIN"/>
    <property type="match status" value="1"/>
</dbReference>
<reference evidence="4" key="1">
    <citation type="submission" date="2013-03" db="EMBL/GenBank/DDBJ databases">
        <title>The Genome Sequence of Anopheles epiroticus epiroticus2.</title>
        <authorList>
            <consortium name="The Broad Institute Genomics Platform"/>
            <person name="Neafsey D.E."/>
            <person name="Howell P."/>
            <person name="Walker B."/>
            <person name="Young S.K."/>
            <person name="Zeng Q."/>
            <person name="Gargeya S."/>
            <person name="Fitzgerald M."/>
            <person name="Haas B."/>
            <person name="Abouelleil A."/>
            <person name="Allen A.W."/>
            <person name="Alvarado L."/>
            <person name="Arachchi H.M."/>
            <person name="Berlin A.M."/>
            <person name="Chapman S.B."/>
            <person name="Gainer-Dewar J."/>
            <person name="Goldberg J."/>
            <person name="Griggs A."/>
            <person name="Gujja S."/>
            <person name="Hansen M."/>
            <person name="Howarth C."/>
            <person name="Imamovic A."/>
            <person name="Ireland A."/>
            <person name="Larimer J."/>
            <person name="McCowan C."/>
            <person name="Murphy C."/>
            <person name="Pearson M."/>
            <person name="Poon T.W."/>
            <person name="Priest M."/>
            <person name="Roberts A."/>
            <person name="Saif S."/>
            <person name="Shea T."/>
            <person name="Sisk P."/>
            <person name="Sykes S."/>
            <person name="Wortman J."/>
            <person name="Nusbaum C."/>
            <person name="Birren B."/>
        </authorList>
    </citation>
    <scope>NUCLEOTIDE SEQUENCE [LARGE SCALE GENOMIC DNA]</scope>
    <source>
        <strain evidence="4">Epiroticus2</strain>
    </source>
</reference>
<keyword evidence="2" id="KW-0732">Signal</keyword>
<feature type="compositionally biased region" description="Basic residues" evidence="1">
    <location>
        <begin position="63"/>
        <end position="75"/>
    </location>
</feature>
<feature type="signal peptide" evidence="2">
    <location>
        <begin position="1"/>
        <end position="27"/>
    </location>
</feature>
<evidence type="ECO:0000313" key="4">
    <source>
        <dbReference type="Proteomes" id="UP000075885"/>
    </source>
</evidence>
<name>A0A3F2YWM2_9DIPT</name>
<feature type="compositionally biased region" description="Basic and acidic residues" evidence="1">
    <location>
        <begin position="91"/>
        <end position="113"/>
    </location>
</feature>
<organism evidence="3 4">
    <name type="scientific">Anopheles epiroticus</name>
    <dbReference type="NCBI Taxonomy" id="199890"/>
    <lineage>
        <taxon>Eukaryota</taxon>
        <taxon>Metazoa</taxon>
        <taxon>Ecdysozoa</taxon>
        <taxon>Arthropoda</taxon>
        <taxon>Hexapoda</taxon>
        <taxon>Insecta</taxon>
        <taxon>Pterygota</taxon>
        <taxon>Neoptera</taxon>
        <taxon>Endopterygota</taxon>
        <taxon>Diptera</taxon>
        <taxon>Nematocera</taxon>
        <taxon>Culicoidea</taxon>
        <taxon>Culicidae</taxon>
        <taxon>Anophelinae</taxon>
        <taxon>Anopheles</taxon>
    </lineage>
</organism>
<evidence type="ECO:0000313" key="3">
    <source>
        <dbReference type="EnsemblMetazoa" id="AEPI015461-PA"/>
    </source>
</evidence>
<accession>A0A3F2YWM2</accession>
<dbReference type="Proteomes" id="UP000075885">
    <property type="component" value="Unassembled WGS sequence"/>
</dbReference>
<evidence type="ECO:0008006" key="5">
    <source>
        <dbReference type="Google" id="ProtNLM"/>
    </source>
</evidence>
<sequence>MSTPHRYGASCWTVICLLVLLVGCVLSLPVGEEDIRVEKPLGGVPDGGSVHEEVVVAAALYVHKKAPTTPRRQRREIRSNSHTSQSASDTNRFDMPGKREPNFGKQHDKDRTNWKPTPVTSKVGHRKE</sequence>
<evidence type="ECO:0000256" key="2">
    <source>
        <dbReference type="SAM" id="SignalP"/>
    </source>
</evidence>
<keyword evidence="4" id="KW-1185">Reference proteome</keyword>
<feature type="region of interest" description="Disordered" evidence="1">
    <location>
        <begin position="63"/>
        <end position="128"/>
    </location>
</feature>
<evidence type="ECO:0000256" key="1">
    <source>
        <dbReference type="SAM" id="MobiDB-lite"/>
    </source>
</evidence>
<protein>
    <recommendedName>
        <fullName evidence="5">Secreted protein</fullName>
    </recommendedName>
</protein>